<organism evidence="2 3">
    <name type="scientific">Streptosporangium fragile</name>
    <dbReference type="NCBI Taxonomy" id="46186"/>
    <lineage>
        <taxon>Bacteria</taxon>
        <taxon>Bacillati</taxon>
        <taxon>Actinomycetota</taxon>
        <taxon>Actinomycetes</taxon>
        <taxon>Streptosporangiales</taxon>
        <taxon>Streptosporangiaceae</taxon>
        <taxon>Streptosporangium</taxon>
    </lineage>
</organism>
<gene>
    <name evidence="2" type="ORF">GCM10010517_76130</name>
</gene>
<feature type="region of interest" description="Disordered" evidence="1">
    <location>
        <begin position="76"/>
        <end position="125"/>
    </location>
</feature>
<comment type="caution">
    <text evidence="2">The sequence shown here is derived from an EMBL/GenBank/DDBJ whole genome shotgun (WGS) entry which is preliminary data.</text>
</comment>
<dbReference type="Proteomes" id="UP001500831">
    <property type="component" value="Unassembled WGS sequence"/>
</dbReference>
<accession>A0ABN3WCC5</accession>
<evidence type="ECO:0000313" key="3">
    <source>
        <dbReference type="Proteomes" id="UP001500831"/>
    </source>
</evidence>
<sequence>MSPRLLDTWWISAPGRKPARAHRGGSPRTTRDAHGAPVASAARLGRSRAGVPPSVQPIAKSSTAVTMMWFDRIKPTSEVAGKRTHRQRTRAGQARKSVPPHSSLSLSGGVVIPGSSSSGGVRGRGGGCLPEKVMRKCFCSITTDS</sequence>
<protein>
    <submittedName>
        <fullName evidence="2">Uncharacterized protein</fullName>
    </submittedName>
</protein>
<evidence type="ECO:0000313" key="2">
    <source>
        <dbReference type="EMBL" id="GAA2909712.1"/>
    </source>
</evidence>
<keyword evidence="3" id="KW-1185">Reference proteome</keyword>
<evidence type="ECO:0000256" key="1">
    <source>
        <dbReference type="SAM" id="MobiDB-lite"/>
    </source>
</evidence>
<proteinExistence type="predicted"/>
<feature type="compositionally biased region" description="Low complexity" evidence="1">
    <location>
        <begin position="39"/>
        <end position="50"/>
    </location>
</feature>
<reference evidence="2 3" key="1">
    <citation type="journal article" date="2019" name="Int. J. Syst. Evol. Microbiol.">
        <title>The Global Catalogue of Microorganisms (GCM) 10K type strain sequencing project: providing services to taxonomists for standard genome sequencing and annotation.</title>
        <authorList>
            <consortium name="The Broad Institute Genomics Platform"/>
            <consortium name="The Broad Institute Genome Sequencing Center for Infectious Disease"/>
            <person name="Wu L."/>
            <person name="Ma J."/>
        </authorList>
    </citation>
    <scope>NUCLEOTIDE SEQUENCE [LARGE SCALE GENOMIC DNA]</scope>
    <source>
        <strain evidence="2 3">JCM 6242</strain>
    </source>
</reference>
<feature type="region of interest" description="Disordered" evidence="1">
    <location>
        <begin position="15"/>
        <end position="56"/>
    </location>
</feature>
<name>A0ABN3WCC5_9ACTN</name>
<dbReference type="EMBL" id="BAAAVI010000101">
    <property type="protein sequence ID" value="GAA2909712.1"/>
    <property type="molecule type" value="Genomic_DNA"/>
</dbReference>
<feature type="compositionally biased region" description="Low complexity" evidence="1">
    <location>
        <begin position="97"/>
        <end position="119"/>
    </location>
</feature>